<dbReference type="AlphaFoldDB" id="A0A0F9K502"/>
<comment type="caution">
    <text evidence="1">The sequence shown here is derived from an EMBL/GenBank/DDBJ whole genome shotgun (WGS) entry which is preliminary data.</text>
</comment>
<gene>
    <name evidence="1" type="ORF">LCGC14_1678660</name>
</gene>
<protein>
    <submittedName>
        <fullName evidence="1">Uncharacterized protein</fullName>
    </submittedName>
</protein>
<evidence type="ECO:0000313" key="1">
    <source>
        <dbReference type="EMBL" id="KKM17153.1"/>
    </source>
</evidence>
<name>A0A0F9K502_9ZZZZ</name>
<accession>A0A0F9K502</accession>
<dbReference type="EMBL" id="LAZR01014517">
    <property type="protein sequence ID" value="KKM17153.1"/>
    <property type="molecule type" value="Genomic_DNA"/>
</dbReference>
<reference evidence="1" key="1">
    <citation type="journal article" date="2015" name="Nature">
        <title>Complex archaea that bridge the gap between prokaryotes and eukaryotes.</title>
        <authorList>
            <person name="Spang A."/>
            <person name="Saw J.H."/>
            <person name="Jorgensen S.L."/>
            <person name="Zaremba-Niedzwiedzka K."/>
            <person name="Martijn J."/>
            <person name="Lind A.E."/>
            <person name="van Eijk R."/>
            <person name="Schleper C."/>
            <person name="Guy L."/>
            <person name="Ettema T.J."/>
        </authorList>
    </citation>
    <scope>NUCLEOTIDE SEQUENCE</scope>
</reference>
<organism evidence="1">
    <name type="scientific">marine sediment metagenome</name>
    <dbReference type="NCBI Taxonomy" id="412755"/>
    <lineage>
        <taxon>unclassified sequences</taxon>
        <taxon>metagenomes</taxon>
        <taxon>ecological metagenomes</taxon>
    </lineage>
</organism>
<sequence>MEINVTVIQRLELKPKEILVVHIPTGIPAGTQERFAESLKKMFRTAGYDVVPQILILEEGATLEVIRAEEVKP</sequence>
<proteinExistence type="predicted"/>